<dbReference type="InterPro" id="IPR000713">
    <property type="entry name" value="Mur_ligase_N"/>
</dbReference>
<dbReference type="InterPro" id="IPR004101">
    <property type="entry name" value="Mur_ligase_C"/>
</dbReference>
<dbReference type="Gene3D" id="3.90.190.20">
    <property type="entry name" value="Mur ligase, C-terminal domain"/>
    <property type="match status" value="1"/>
</dbReference>
<evidence type="ECO:0000259" key="9">
    <source>
        <dbReference type="Pfam" id="PF01225"/>
    </source>
</evidence>
<accession>A0ABW6Z3T7</accession>
<proteinExistence type="predicted"/>
<dbReference type="Gene3D" id="3.40.50.720">
    <property type="entry name" value="NAD(P)-binding Rossmann-like Domain"/>
    <property type="match status" value="1"/>
</dbReference>
<keyword evidence="2" id="KW-0132">Cell division</keyword>
<dbReference type="Pfam" id="PF02875">
    <property type="entry name" value="Mur_ligase_C"/>
    <property type="match status" value="1"/>
</dbReference>
<dbReference type="Gene3D" id="3.40.1190.10">
    <property type="entry name" value="Mur-like, catalytic domain"/>
    <property type="match status" value="1"/>
</dbReference>
<evidence type="ECO:0000256" key="3">
    <source>
        <dbReference type="ARBA" id="ARBA00022741"/>
    </source>
</evidence>
<name>A0ABW6Z3T7_9ACTN</name>
<feature type="domain" description="Mur ligase C-terminal" evidence="10">
    <location>
        <begin position="335"/>
        <end position="462"/>
    </location>
</feature>
<dbReference type="SUPFAM" id="SSF53244">
    <property type="entry name" value="MurD-like peptide ligases, peptide-binding domain"/>
    <property type="match status" value="1"/>
</dbReference>
<protein>
    <submittedName>
        <fullName evidence="12">UDP-N-acetylmuramate--L-alanine ligase</fullName>
        <ecNumber evidence="12">6.3.2.8</ecNumber>
    </submittedName>
</protein>
<keyword evidence="8" id="KW-0961">Cell wall biogenesis/degradation</keyword>
<organism evidence="12 13">
    <name type="scientific">Streptomyces eurythermus</name>
    <dbReference type="NCBI Taxonomy" id="42237"/>
    <lineage>
        <taxon>Bacteria</taxon>
        <taxon>Bacillati</taxon>
        <taxon>Actinomycetota</taxon>
        <taxon>Actinomycetes</taxon>
        <taxon>Kitasatosporales</taxon>
        <taxon>Streptomycetaceae</taxon>
        <taxon>Streptomyces</taxon>
    </lineage>
</organism>
<evidence type="ECO:0000259" key="10">
    <source>
        <dbReference type="Pfam" id="PF02875"/>
    </source>
</evidence>
<dbReference type="EMBL" id="JBICBM010000016">
    <property type="protein sequence ID" value="MFF9885805.1"/>
    <property type="molecule type" value="Genomic_DNA"/>
</dbReference>
<keyword evidence="1 12" id="KW-0436">Ligase</keyword>
<keyword evidence="6" id="KW-0573">Peptidoglycan synthesis</keyword>
<dbReference type="EC" id="6.3.2.8" evidence="12"/>
<reference evidence="12 13" key="1">
    <citation type="submission" date="2024-10" db="EMBL/GenBank/DDBJ databases">
        <title>The Natural Products Discovery Center: Release of the First 8490 Sequenced Strains for Exploring Actinobacteria Biosynthetic Diversity.</title>
        <authorList>
            <person name="Kalkreuter E."/>
            <person name="Kautsar S.A."/>
            <person name="Yang D."/>
            <person name="Bader C.D."/>
            <person name="Teijaro C.N."/>
            <person name="Fluegel L."/>
            <person name="Davis C.M."/>
            <person name="Simpson J.R."/>
            <person name="Lauterbach L."/>
            <person name="Steele A.D."/>
            <person name="Gui C."/>
            <person name="Meng S."/>
            <person name="Li G."/>
            <person name="Viehrig K."/>
            <person name="Ye F."/>
            <person name="Su P."/>
            <person name="Kiefer A.F."/>
            <person name="Nichols A."/>
            <person name="Cepeda A.J."/>
            <person name="Yan W."/>
            <person name="Fan B."/>
            <person name="Jiang Y."/>
            <person name="Adhikari A."/>
            <person name="Zheng C.-J."/>
            <person name="Schuster L."/>
            <person name="Cowan T.M."/>
            <person name="Smanski M.J."/>
            <person name="Chevrette M.G."/>
            <person name="De Carvalho L.P.S."/>
            <person name="Shen B."/>
        </authorList>
    </citation>
    <scope>NUCLEOTIDE SEQUENCE [LARGE SCALE GENOMIC DNA]</scope>
    <source>
        <strain evidence="12 13">NPDC013366</strain>
    </source>
</reference>
<dbReference type="RefSeq" id="WP_030781980.1">
    <property type="nucleotide sequence ID" value="NZ_JBFACJ010000016.1"/>
</dbReference>
<dbReference type="PANTHER" id="PTHR43445:SF3">
    <property type="entry name" value="UDP-N-ACETYLMURAMATE--L-ALANINE LIGASE"/>
    <property type="match status" value="1"/>
</dbReference>
<evidence type="ECO:0000256" key="2">
    <source>
        <dbReference type="ARBA" id="ARBA00022618"/>
    </source>
</evidence>
<gene>
    <name evidence="12" type="primary">murC</name>
    <name evidence="12" type="ORF">ACF1HC_30045</name>
</gene>
<keyword evidence="7" id="KW-0131">Cell cycle</keyword>
<feature type="domain" description="Mur ligase N-terminal catalytic" evidence="9">
    <location>
        <begin position="24"/>
        <end position="121"/>
    </location>
</feature>
<dbReference type="InterPro" id="IPR036565">
    <property type="entry name" value="Mur-like_cat_sf"/>
</dbReference>
<evidence type="ECO:0000256" key="5">
    <source>
        <dbReference type="ARBA" id="ARBA00022960"/>
    </source>
</evidence>
<dbReference type="PANTHER" id="PTHR43445">
    <property type="entry name" value="UDP-N-ACETYLMURAMATE--L-ALANINE LIGASE-RELATED"/>
    <property type="match status" value="1"/>
</dbReference>
<evidence type="ECO:0000313" key="12">
    <source>
        <dbReference type="EMBL" id="MFF9885805.1"/>
    </source>
</evidence>
<dbReference type="SUPFAM" id="SSF51984">
    <property type="entry name" value="MurCD N-terminal domain"/>
    <property type="match status" value="1"/>
</dbReference>
<evidence type="ECO:0000256" key="7">
    <source>
        <dbReference type="ARBA" id="ARBA00023306"/>
    </source>
</evidence>
<evidence type="ECO:0000256" key="4">
    <source>
        <dbReference type="ARBA" id="ARBA00022840"/>
    </source>
</evidence>
<keyword evidence="3" id="KW-0547">Nucleotide-binding</keyword>
<keyword evidence="5" id="KW-0133">Cell shape</keyword>
<keyword evidence="4" id="KW-0067">ATP-binding</keyword>
<dbReference type="InterPro" id="IPR036615">
    <property type="entry name" value="Mur_ligase_C_dom_sf"/>
</dbReference>
<evidence type="ECO:0000256" key="8">
    <source>
        <dbReference type="ARBA" id="ARBA00023316"/>
    </source>
</evidence>
<dbReference type="InterPro" id="IPR013221">
    <property type="entry name" value="Mur_ligase_cen"/>
</dbReference>
<dbReference type="SUPFAM" id="SSF53623">
    <property type="entry name" value="MurD-like peptide ligases, catalytic domain"/>
    <property type="match status" value="1"/>
</dbReference>
<dbReference type="GO" id="GO:0008763">
    <property type="term" value="F:UDP-N-acetylmuramate-L-alanine ligase activity"/>
    <property type="evidence" value="ECO:0007669"/>
    <property type="project" value="UniProtKB-EC"/>
</dbReference>
<sequence length="484" mass="49691">MAETAVPTITPDLSAGGPVDLSRVHFIGVGGTGMLPVARVCAERGFTVSGSDVRVTEALKALARLNVRVHTGHAAEHVPADATAVVFTHAIGPDNPEIRAARALGVPVVHRSTVLNALMAAQPKKVAVMGTHGKSSTAGMLAFALARLGQEPSYAVGADLDVPGSGGHAGQGSFFVAEVDESDRSHVGMNMDVAVITNIGYDHPEVYDDEEQVVDVFESGLALGLREGGTAVVGIDSSGGLGLASRLTAAENGPGVVTFGFSTSADWRLTEVSTKGRGSSAVLVGPGGAEYALDLRTVGGHQLLNAAAAVITLHVLGQDCGQAVEQLRYFDGVVRRMTPAFEAGGVRVYDSYAHHPDEVRADLAAARSVAREQGRVITVFQPSGPTRLTVFGRRFGEALADSDEVVVTGSAQRFAVAGLETLSTCIDAAGGTCRHVEPDRAEAAVLAASLARPGDVVVLMGPGDIAEAGQVLRSALGDTVGTAV</sequence>
<dbReference type="Pfam" id="PF01225">
    <property type="entry name" value="Mur_ligase"/>
    <property type="match status" value="1"/>
</dbReference>
<dbReference type="Proteomes" id="UP001603418">
    <property type="component" value="Unassembled WGS sequence"/>
</dbReference>
<comment type="caution">
    <text evidence="12">The sequence shown here is derived from an EMBL/GenBank/DDBJ whole genome shotgun (WGS) entry which is preliminary data.</text>
</comment>
<evidence type="ECO:0000259" key="11">
    <source>
        <dbReference type="Pfam" id="PF08245"/>
    </source>
</evidence>
<feature type="domain" description="Mur ligase central" evidence="11">
    <location>
        <begin position="129"/>
        <end position="312"/>
    </location>
</feature>
<dbReference type="InterPro" id="IPR050061">
    <property type="entry name" value="MurCDEF_pg_biosynth"/>
</dbReference>
<keyword evidence="13" id="KW-1185">Reference proteome</keyword>
<evidence type="ECO:0000256" key="6">
    <source>
        <dbReference type="ARBA" id="ARBA00022984"/>
    </source>
</evidence>
<evidence type="ECO:0000256" key="1">
    <source>
        <dbReference type="ARBA" id="ARBA00022598"/>
    </source>
</evidence>
<evidence type="ECO:0000313" key="13">
    <source>
        <dbReference type="Proteomes" id="UP001603418"/>
    </source>
</evidence>
<dbReference type="Pfam" id="PF08245">
    <property type="entry name" value="Mur_ligase_M"/>
    <property type="match status" value="1"/>
</dbReference>